<dbReference type="Gene3D" id="3.40.1190.20">
    <property type="match status" value="1"/>
</dbReference>
<dbReference type="InterPro" id="IPR029056">
    <property type="entry name" value="Ribokinase-like"/>
</dbReference>
<dbReference type="OMA" id="ENHATWF"/>
<sequence>MEVIGVGIAILDVVHEVAAYPEGRFCLCIRSLATRKCRGGNVANALVVCAQLGTRCRWLGVSTDPATDSEAAFVHSDLSAHGVDCSLASIEAGGSMPVRATGSRTIVHSRDLAELSYEAFVKQLALYRRNIQQDPNTPVWFHFEGRNLEATEQMMLHVRESMPGVSISVEIEALRNGWDSAMK</sequence>
<dbReference type="STRING" id="1094619.G4YNQ9"/>
<dbReference type="EMBL" id="JH159151">
    <property type="protein sequence ID" value="EGZ30564.1"/>
    <property type="molecule type" value="Genomic_DNA"/>
</dbReference>
<dbReference type="PANTHER" id="PTHR42774">
    <property type="entry name" value="PHOSPHOTRANSFERASE SYSTEM TRANSPORT PROTEIN"/>
    <property type="match status" value="1"/>
</dbReference>
<evidence type="ECO:0000313" key="1">
    <source>
        <dbReference type="EMBL" id="EGZ30564.1"/>
    </source>
</evidence>
<evidence type="ECO:0000313" key="3">
    <source>
        <dbReference type="Proteomes" id="UP000002640"/>
    </source>
</evidence>
<dbReference type="Proteomes" id="UP000002640">
    <property type="component" value="Unassembled WGS sequence"/>
</dbReference>
<dbReference type="KEGG" id="psoj:PHYSODRAFT_470432"/>
<protein>
    <recommendedName>
        <fullName evidence="4">Carbohydrate kinase PfkB domain-containing protein</fullName>
    </recommendedName>
</protein>
<name>G4YNQ9_PHYSP</name>
<accession>G4YNQ9</accession>
<dbReference type="SMR" id="G4YNQ9"/>
<proteinExistence type="predicted"/>
<reference evidence="1" key="2">
    <citation type="submission" date="2011-09" db="EMBL/GenBank/DDBJ databases">
        <authorList>
            <consortium name="US DOE Joint Genome Institute (JGI-PGF)"/>
            <person name="Aerts A."/>
            <person name="Grimwood J."/>
            <person name="Schmutz J."/>
            <person name="Lucas S."/>
            <person name="Hammon N."/>
            <person name="Glavina del Rio T."/>
            <person name="Dalin E."/>
            <person name="Tice H."/>
            <person name="Pitluck S."/>
            <person name="Dehal P."/>
            <person name="Chapman J."/>
            <person name="Putman N.H."/>
            <person name="Salamov A.A."/>
            <person name="Terry A."/>
            <person name="Rokhsar D.S."/>
            <person name="Boore J.L."/>
            <person name="Tripathy S."/>
            <person name="Tyler B.M."/>
            <person name="Grigoriev I.V."/>
        </authorList>
    </citation>
    <scope>NUCLEOTIDE SEQUENCE</scope>
    <source>
        <strain evidence="1">P6497</strain>
    </source>
</reference>
<dbReference type="InterPro" id="IPR052562">
    <property type="entry name" value="Ketohexokinase-related"/>
</dbReference>
<organism evidence="3">
    <name type="scientific">Phytophthora sojae (strain P6497)</name>
    <name type="common">Soybean stem and root rot agent</name>
    <name type="synonym">Phytophthora megasperma f. sp. glycines</name>
    <dbReference type="NCBI Taxonomy" id="1094619"/>
    <lineage>
        <taxon>Eukaryota</taxon>
        <taxon>Sar</taxon>
        <taxon>Stramenopiles</taxon>
        <taxon>Oomycota</taxon>
        <taxon>Peronosporomycetes</taxon>
        <taxon>Peronosporales</taxon>
        <taxon>Peronosporaceae</taxon>
        <taxon>Phytophthora</taxon>
    </lineage>
</organism>
<evidence type="ECO:0008006" key="4">
    <source>
        <dbReference type="Google" id="ProtNLM"/>
    </source>
</evidence>
<dbReference type="GeneID" id="20653953"/>
<reference evidence="1 3" key="1">
    <citation type="journal article" date="2006" name="Science">
        <title>Phytophthora genome sequences uncover evolutionary origins and mechanisms of pathogenesis.</title>
        <authorList>
            <person name="Tyler B.M."/>
            <person name="Tripathy S."/>
            <person name="Zhang X."/>
            <person name="Dehal P."/>
            <person name="Jiang R.H."/>
            <person name="Aerts A."/>
            <person name="Arredondo F.D."/>
            <person name="Baxter L."/>
            <person name="Bensasson D."/>
            <person name="Beynon J.L."/>
            <person name="Chapman J."/>
            <person name="Damasceno C.M."/>
            <person name="Dorrance A.E."/>
            <person name="Dou D."/>
            <person name="Dickerman A.W."/>
            <person name="Dubchak I.L."/>
            <person name="Garbelotto M."/>
            <person name="Gijzen M."/>
            <person name="Gordon S.G."/>
            <person name="Govers F."/>
            <person name="Grunwald N.J."/>
            <person name="Huang W."/>
            <person name="Ivors K.L."/>
            <person name="Jones R.W."/>
            <person name="Kamoun S."/>
            <person name="Krampis K."/>
            <person name="Lamour K.H."/>
            <person name="Lee M.K."/>
            <person name="McDonald W.H."/>
            <person name="Medina M."/>
            <person name="Meijer H.J."/>
            <person name="Nordberg E.K."/>
            <person name="Maclean D.J."/>
            <person name="Ospina-Giraldo M.D."/>
            <person name="Morris P.F."/>
            <person name="Phuntumart V."/>
            <person name="Putnam N.H."/>
            <person name="Rash S."/>
            <person name="Rose J.K."/>
            <person name="Sakihama Y."/>
            <person name="Salamov A.A."/>
            <person name="Savidor A."/>
            <person name="Scheuring C.F."/>
            <person name="Smith B.M."/>
            <person name="Sobral B.W."/>
            <person name="Terry A."/>
            <person name="Torto-Alalibo T.A."/>
            <person name="Win J."/>
            <person name="Xu Z."/>
            <person name="Zhang H."/>
            <person name="Grigoriev I.V."/>
            <person name="Rokhsar D.S."/>
            <person name="Boore J.L."/>
        </authorList>
    </citation>
    <scope>NUCLEOTIDE SEQUENCE [LARGE SCALE GENOMIC DNA]</scope>
    <source>
        <strain evidence="1 3">P6497</strain>
    </source>
</reference>
<dbReference type="KEGG" id="psoj:PHYSODRAFT_467118"/>
<dbReference type="GeneID" id="20653519"/>
<dbReference type="RefSeq" id="XP_009517842.1">
    <property type="nucleotide sequence ID" value="XM_009519547.1"/>
</dbReference>
<dbReference type="EMBL" id="JH159151">
    <property type="protein sequence ID" value="EGZ30567.1"/>
    <property type="molecule type" value="Genomic_DNA"/>
</dbReference>
<dbReference type="AlphaFoldDB" id="G4YNQ9"/>
<dbReference type="PANTHER" id="PTHR42774:SF3">
    <property type="entry name" value="KETOHEXOKINASE"/>
    <property type="match status" value="1"/>
</dbReference>
<keyword evidence="3" id="KW-1185">Reference proteome</keyword>
<dbReference type="SUPFAM" id="SSF53613">
    <property type="entry name" value="Ribokinase-like"/>
    <property type="match status" value="1"/>
</dbReference>
<dbReference type="RefSeq" id="XP_009517839.1">
    <property type="nucleotide sequence ID" value="XM_009519544.1"/>
</dbReference>
<evidence type="ECO:0000313" key="2">
    <source>
        <dbReference type="EMBL" id="EGZ30567.1"/>
    </source>
</evidence>
<gene>
    <name evidence="1" type="ORF">PHYSODRAFT_467118</name>
    <name evidence="2" type="ORF">PHYSODRAFT_470432</name>
</gene>
<dbReference type="InParanoid" id="G4YNQ9"/>